<feature type="signal peptide" evidence="1">
    <location>
        <begin position="1"/>
        <end position="17"/>
    </location>
</feature>
<dbReference type="AlphaFoldDB" id="A0A1H3MTZ4"/>
<keyword evidence="4" id="KW-1185">Reference proteome</keyword>
<dbReference type="EMBL" id="FNPX01000003">
    <property type="protein sequence ID" value="SDY79675.1"/>
    <property type="molecule type" value="Genomic_DNA"/>
</dbReference>
<dbReference type="InterPro" id="IPR051532">
    <property type="entry name" value="Ester_Hydrolysis_Enzymes"/>
</dbReference>
<organism evidence="3 4">
    <name type="scientific">Jannaschia faecimaris</name>
    <dbReference type="NCBI Taxonomy" id="1244108"/>
    <lineage>
        <taxon>Bacteria</taxon>
        <taxon>Pseudomonadati</taxon>
        <taxon>Pseudomonadota</taxon>
        <taxon>Alphaproteobacteria</taxon>
        <taxon>Rhodobacterales</taxon>
        <taxon>Roseobacteraceae</taxon>
        <taxon>Jannaschia</taxon>
    </lineage>
</organism>
<evidence type="ECO:0000259" key="2">
    <source>
        <dbReference type="Pfam" id="PF13472"/>
    </source>
</evidence>
<dbReference type="SUPFAM" id="SSF52266">
    <property type="entry name" value="SGNH hydrolase"/>
    <property type="match status" value="1"/>
</dbReference>
<protein>
    <submittedName>
        <fullName evidence="3">Lysophospholipase L1</fullName>
    </submittedName>
</protein>
<feature type="chain" id="PRO_5011656255" evidence="1">
    <location>
        <begin position="18"/>
        <end position="225"/>
    </location>
</feature>
<reference evidence="4" key="1">
    <citation type="submission" date="2016-10" db="EMBL/GenBank/DDBJ databases">
        <authorList>
            <person name="Varghese N."/>
            <person name="Submissions S."/>
        </authorList>
    </citation>
    <scope>NUCLEOTIDE SEQUENCE [LARGE SCALE GENOMIC DNA]</scope>
    <source>
        <strain evidence="4">DSM 100420</strain>
    </source>
</reference>
<dbReference type="CDD" id="cd00229">
    <property type="entry name" value="SGNH_hydrolase"/>
    <property type="match status" value="1"/>
</dbReference>
<dbReference type="InterPro" id="IPR036514">
    <property type="entry name" value="SGNH_hydro_sf"/>
</dbReference>
<accession>A0A1H3MTZ4</accession>
<dbReference type="Pfam" id="PF13472">
    <property type="entry name" value="Lipase_GDSL_2"/>
    <property type="match status" value="1"/>
</dbReference>
<dbReference type="InterPro" id="IPR013830">
    <property type="entry name" value="SGNH_hydro"/>
</dbReference>
<feature type="domain" description="SGNH hydrolase-type esterase" evidence="2">
    <location>
        <begin position="28"/>
        <end position="208"/>
    </location>
</feature>
<dbReference type="STRING" id="1244108.SAMN05444004_103161"/>
<dbReference type="GO" id="GO:0004622">
    <property type="term" value="F:phosphatidylcholine lysophospholipase activity"/>
    <property type="evidence" value="ECO:0007669"/>
    <property type="project" value="TreeGrafter"/>
</dbReference>
<dbReference type="Proteomes" id="UP000198914">
    <property type="component" value="Unassembled WGS sequence"/>
</dbReference>
<proteinExistence type="predicted"/>
<name>A0A1H3MTZ4_9RHOB</name>
<keyword evidence="1" id="KW-0732">Signal</keyword>
<evidence type="ECO:0000313" key="3">
    <source>
        <dbReference type="EMBL" id="SDY79675.1"/>
    </source>
</evidence>
<dbReference type="OrthoDB" id="7840049at2"/>
<evidence type="ECO:0000313" key="4">
    <source>
        <dbReference type="Proteomes" id="UP000198914"/>
    </source>
</evidence>
<dbReference type="Gene3D" id="3.40.50.1110">
    <property type="entry name" value="SGNH hydrolase"/>
    <property type="match status" value="1"/>
</dbReference>
<gene>
    <name evidence="3" type="ORF">SAMN05444004_103161</name>
</gene>
<sequence>MRHIALLPLVLSACVSAGSPPSDTSILAIGDSVMAWNGAQGIPEAVQAQLGRPVLDEAQSAAHLTHPNGVAGALGFDITEQFAGDGWDWVILTGGGNDLRGNCRTAAEADILNGLISPGLGGDIPDLIDRIRSTGAKVAFVGYYDGADAASTGFTPCQGAFDTINARMTQLAARDAGLLFFDSGTVIDTADRSLYFRDLIHPSPRGSAVIGENLARAMQEFERAS</sequence>
<dbReference type="RefSeq" id="WP_092643460.1">
    <property type="nucleotide sequence ID" value="NZ_FNPX01000003.1"/>
</dbReference>
<dbReference type="PANTHER" id="PTHR30383">
    <property type="entry name" value="THIOESTERASE 1/PROTEASE 1/LYSOPHOSPHOLIPASE L1"/>
    <property type="match status" value="1"/>
</dbReference>
<evidence type="ECO:0000256" key="1">
    <source>
        <dbReference type="SAM" id="SignalP"/>
    </source>
</evidence>
<dbReference type="PANTHER" id="PTHR30383:SF5">
    <property type="entry name" value="SGNH HYDROLASE-TYPE ESTERASE DOMAIN-CONTAINING PROTEIN"/>
    <property type="match status" value="1"/>
</dbReference>